<name>A0AAU9QVU2_9VIBR</name>
<reference evidence="1" key="1">
    <citation type="submission" date="2022-01" db="EMBL/GenBank/DDBJ databases">
        <authorList>
            <person name="Lagorce A."/>
        </authorList>
    </citation>
    <scope>NUCLEOTIDE SEQUENCE</scope>
    <source>
        <strain evidence="1">Th15_F1_A12</strain>
    </source>
</reference>
<proteinExistence type="predicted"/>
<dbReference type="EMBL" id="CAKMUD010000105">
    <property type="protein sequence ID" value="CAH1601645.1"/>
    <property type="molecule type" value="Genomic_DNA"/>
</dbReference>
<comment type="caution">
    <text evidence="1">The sequence shown here is derived from an EMBL/GenBank/DDBJ whole genome shotgun (WGS) entry which is preliminary data.</text>
</comment>
<accession>A0AAU9QVU2</accession>
<protein>
    <submittedName>
        <fullName evidence="1">Uncharacterized protein</fullName>
    </submittedName>
</protein>
<organism evidence="1 2">
    <name type="scientific">Vibrio jasicida</name>
    <dbReference type="NCBI Taxonomy" id="766224"/>
    <lineage>
        <taxon>Bacteria</taxon>
        <taxon>Pseudomonadati</taxon>
        <taxon>Pseudomonadota</taxon>
        <taxon>Gammaproteobacteria</taxon>
        <taxon>Vibrionales</taxon>
        <taxon>Vibrionaceae</taxon>
        <taxon>Vibrio</taxon>
    </lineage>
</organism>
<sequence>MINEMIIAFILACAAGLFVFRSYKCVYMLKDCFNLALIKRKNKSKREHLDFLQRGNRFGRLSDSFQMHHFKVNRFKVSSNPKKAINNSAYSNITF</sequence>
<evidence type="ECO:0000313" key="1">
    <source>
        <dbReference type="EMBL" id="CAH1601645.1"/>
    </source>
</evidence>
<gene>
    <name evidence="1" type="ORF">THF1A12_50146</name>
</gene>
<dbReference type="AlphaFoldDB" id="A0AAU9QVU2"/>
<evidence type="ECO:0000313" key="2">
    <source>
        <dbReference type="Proteomes" id="UP001295462"/>
    </source>
</evidence>
<dbReference type="Proteomes" id="UP001295462">
    <property type="component" value="Unassembled WGS sequence"/>
</dbReference>